<accession>A0A7E4V0G7</accession>
<dbReference type="GO" id="GO:0140006">
    <property type="term" value="F:histone H3 reader activity"/>
    <property type="evidence" value="ECO:0007669"/>
    <property type="project" value="UniProtKB-ARBA"/>
</dbReference>
<evidence type="ECO:0000256" key="8">
    <source>
        <dbReference type="ARBA" id="ARBA00023015"/>
    </source>
</evidence>
<keyword evidence="6" id="KW-0862">Zinc</keyword>
<evidence type="ECO:0000256" key="10">
    <source>
        <dbReference type="ARBA" id="ARBA00023163"/>
    </source>
</evidence>
<dbReference type="Gene3D" id="6.10.140.2220">
    <property type="match status" value="1"/>
</dbReference>
<dbReference type="GO" id="GO:0003714">
    <property type="term" value="F:transcription corepressor activity"/>
    <property type="evidence" value="ECO:0007669"/>
    <property type="project" value="InterPro"/>
</dbReference>
<proteinExistence type="predicted"/>
<dbReference type="SUPFAM" id="SSF144232">
    <property type="entry name" value="HIT/MYND zinc finger-like"/>
    <property type="match status" value="1"/>
</dbReference>
<dbReference type="GO" id="GO:0005634">
    <property type="term" value="C:nucleus"/>
    <property type="evidence" value="ECO:0007669"/>
    <property type="project" value="UniProtKB-SubCell"/>
</dbReference>
<keyword evidence="15" id="KW-1185">Reference proteome</keyword>
<dbReference type="Proteomes" id="UP000492821">
    <property type="component" value="Unassembled WGS sequence"/>
</dbReference>
<dbReference type="InterPro" id="IPR047269">
    <property type="entry name" value="ZMY11"/>
</dbReference>
<dbReference type="GO" id="GO:0009966">
    <property type="term" value="P:regulation of signal transduction"/>
    <property type="evidence" value="ECO:0007669"/>
    <property type="project" value="TreeGrafter"/>
</dbReference>
<dbReference type="PROSITE" id="PS01360">
    <property type="entry name" value="ZF_MYND_1"/>
    <property type="match status" value="1"/>
</dbReference>
<evidence type="ECO:0000313" key="16">
    <source>
        <dbReference type="WBParaSite" id="Pan_g15081.t1"/>
    </source>
</evidence>
<keyword evidence="10" id="KW-0804">Transcription</keyword>
<dbReference type="FunFam" id="6.10.140.2220:FF:000002">
    <property type="entry name" value="Protein kinase C-binding protein 1 isoform C"/>
    <property type="match status" value="1"/>
</dbReference>
<dbReference type="InterPro" id="IPR057053">
    <property type="entry name" value="MYND_ZMYND11_ZMYD8"/>
</dbReference>
<evidence type="ECO:0000313" key="15">
    <source>
        <dbReference type="Proteomes" id="UP000492821"/>
    </source>
</evidence>
<dbReference type="WBParaSite" id="Pan_g15081.t1">
    <property type="protein sequence ID" value="Pan_g15081.t1"/>
    <property type="gene ID" value="Pan_g15081"/>
</dbReference>
<evidence type="ECO:0000256" key="11">
    <source>
        <dbReference type="ARBA" id="ARBA00023242"/>
    </source>
</evidence>
<evidence type="ECO:0000256" key="13">
    <source>
        <dbReference type="SAM" id="MobiDB-lite"/>
    </source>
</evidence>
<reference evidence="16" key="2">
    <citation type="submission" date="2020-10" db="UniProtKB">
        <authorList>
            <consortium name="WormBaseParasite"/>
        </authorList>
    </citation>
    <scope>IDENTIFICATION</scope>
</reference>
<evidence type="ECO:0000256" key="7">
    <source>
        <dbReference type="ARBA" id="ARBA00022853"/>
    </source>
</evidence>
<dbReference type="Pfam" id="PF24324">
    <property type="entry name" value="MYND_ZMYND11_ZMYD8"/>
    <property type="match status" value="1"/>
</dbReference>
<feature type="domain" description="MYND-type" evidence="14">
    <location>
        <begin position="126"/>
        <end position="160"/>
    </location>
</feature>
<dbReference type="PROSITE" id="PS50865">
    <property type="entry name" value="ZF_MYND_2"/>
    <property type="match status" value="1"/>
</dbReference>
<keyword evidence="11" id="KW-0539">Nucleus</keyword>
<evidence type="ECO:0000256" key="6">
    <source>
        <dbReference type="ARBA" id="ARBA00022833"/>
    </source>
</evidence>
<keyword evidence="8" id="KW-0805">Transcription regulation</keyword>
<evidence type="ECO:0000256" key="1">
    <source>
        <dbReference type="ARBA" id="ARBA00004123"/>
    </source>
</evidence>
<keyword evidence="7" id="KW-0156">Chromatin regulator</keyword>
<comment type="subcellular location">
    <subcellularLocation>
        <location evidence="2">Chromosome</location>
    </subcellularLocation>
    <subcellularLocation>
        <location evidence="1">Nucleus</location>
    </subcellularLocation>
</comment>
<reference evidence="15" key="1">
    <citation type="journal article" date="2013" name="Genetics">
        <title>The draft genome and transcriptome of Panagrellus redivivus are shaped by the harsh demands of a free-living lifestyle.</title>
        <authorList>
            <person name="Srinivasan J."/>
            <person name="Dillman A.R."/>
            <person name="Macchietto M.G."/>
            <person name="Heikkinen L."/>
            <person name="Lakso M."/>
            <person name="Fracchia K.M."/>
            <person name="Antoshechkin I."/>
            <person name="Mortazavi A."/>
            <person name="Wong G."/>
            <person name="Sternberg P.W."/>
        </authorList>
    </citation>
    <scope>NUCLEOTIDE SEQUENCE [LARGE SCALE GENOMIC DNA]</scope>
    <source>
        <strain evidence="15">MT8872</strain>
    </source>
</reference>
<sequence length="185" mass="21963">MLKDELGMHDGNSAVAHPEDANHSPDDDDGYPKGMQMFVELQKHWLSELQCSREKILVEMTEKLHQEFLSDQQKIRTELLTEFKQELDEVRTNLEEQYRNLLNSEILQLENAHRRELTTVKKKQWCWHCENEAVYFCCWNTSYCSQQCQHDHWRTHRKYCRRRTNNRDGAAGPGRAGPSNEPMEQ</sequence>
<name>A0A7E4V0G7_PANRE</name>
<feature type="region of interest" description="Disordered" evidence="13">
    <location>
        <begin position="1"/>
        <end position="31"/>
    </location>
</feature>
<feature type="region of interest" description="Disordered" evidence="13">
    <location>
        <begin position="164"/>
        <end position="185"/>
    </location>
</feature>
<keyword evidence="9" id="KW-0103">Bromodomain</keyword>
<keyword evidence="4" id="KW-0479">Metal-binding</keyword>
<evidence type="ECO:0000256" key="3">
    <source>
        <dbReference type="ARBA" id="ARBA00022454"/>
    </source>
</evidence>
<dbReference type="GO" id="GO:0034243">
    <property type="term" value="P:regulation of transcription elongation by RNA polymerase II"/>
    <property type="evidence" value="ECO:0007669"/>
    <property type="project" value="InterPro"/>
</dbReference>
<evidence type="ECO:0000256" key="2">
    <source>
        <dbReference type="ARBA" id="ARBA00004286"/>
    </source>
</evidence>
<keyword evidence="3" id="KW-0158">Chromosome</keyword>
<evidence type="ECO:0000256" key="4">
    <source>
        <dbReference type="ARBA" id="ARBA00022723"/>
    </source>
</evidence>
<evidence type="ECO:0000259" key="14">
    <source>
        <dbReference type="PROSITE" id="PS50865"/>
    </source>
</evidence>
<dbReference type="PANTHER" id="PTHR46379:SF1">
    <property type="entry name" value="ZINC FINGER MYND DOMAIN-CONTAINING PROTEIN 11"/>
    <property type="match status" value="1"/>
</dbReference>
<dbReference type="AlphaFoldDB" id="A0A7E4V0G7"/>
<organism evidence="15 16">
    <name type="scientific">Panagrellus redivivus</name>
    <name type="common">Microworm</name>
    <dbReference type="NCBI Taxonomy" id="6233"/>
    <lineage>
        <taxon>Eukaryota</taxon>
        <taxon>Metazoa</taxon>
        <taxon>Ecdysozoa</taxon>
        <taxon>Nematoda</taxon>
        <taxon>Chromadorea</taxon>
        <taxon>Rhabditida</taxon>
        <taxon>Tylenchina</taxon>
        <taxon>Panagrolaimomorpha</taxon>
        <taxon>Panagrolaimoidea</taxon>
        <taxon>Panagrolaimidae</taxon>
        <taxon>Panagrellus</taxon>
    </lineage>
</organism>
<keyword evidence="5 12" id="KW-0863">Zinc-finger</keyword>
<dbReference type="PANTHER" id="PTHR46379">
    <property type="entry name" value="ZINC FINGER MYND DOMAIN-CONTAINING"/>
    <property type="match status" value="1"/>
</dbReference>
<evidence type="ECO:0000256" key="9">
    <source>
        <dbReference type="ARBA" id="ARBA00023117"/>
    </source>
</evidence>
<protein>
    <submittedName>
        <fullName evidence="16">MYND-type domain-containing protein</fullName>
    </submittedName>
</protein>
<evidence type="ECO:0000256" key="12">
    <source>
        <dbReference type="PROSITE-ProRule" id="PRU00134"/>
    </source>
</evidence>
<dbReference type="GO" id="GO:0008270">
    <property type="term" value="F:zinc ion binding"/>
    <property type="evidence" value="ECO:0007669"/>
    <property type="project" value="UniProtKB-KW"/>
</dbReference>
<evidence type="ECO:0000256" key="5">
    <source>
        <dbReference type="ARBA" id="ARBA00022771"/>
    </source>
</evidence>
<dbReference type="InterPro" id="IPR002893">
    <property type="entry name" value="Znf_MYND"/>
</dbReference>
<dbReference type="GO" id="GO:0005694">
    <property type="term" value="C:chromosome"/>
    <property type="evidence" value="ECO:0007669"/>
    <property type="project" value="UniProtKB-SubCell"/>
</dbReference>